<name>A0A7U3UYL4_9ACTN</name>
<evidence type="ECO:0000256" key="1">
    <source>
        <dbReference type="ARBA" id="ARBA00022723"/>
    </source>
</evidence>
<dbReference type="RefSeq" id="WP_202236926.1">
    <property type="nucleotide sequence ID" value="NZ_AP018365.1"/>
</dbReference>
<reference evidence="5 6" key="4">
    <citation type="journal article" date="2020" name="Sci. Rep.">
        <title>beta-carboline chemical signals induce reveromycin production through a LuxR family regulator in Streptomyces sp. SN-593.</title>
        <authorList>
            <person name="Panthee S."/>
            <person name="Kito N."/>
            <person name="Hayashi T."/>
            <person name="Shimizu T."/>
            <person name="Ishikawa J."/>
            <person name="Hamamoto H."/>
            <person name="Osada H."/>
            <person name="Takahashi S."/>
        </authorList>
    </citation>
    <scope>NUCLEOTIDE SEQUENCE [LARGE SCALE GENOMIC DNA]</scope>
    <source>
        <strain evidence="5 6">SN-593</strain>
    </source>
</reference>
<proteinExistence type="predicted"/>
<dbReference type="GO" id="GO:0008934">
    <property type="term" value="F:inositol monophosphate 1-phosphatase activity"/>
    <property type="evidence" value="ECO:0007669"/>
    <property type="project" value="TreeGrafter"/>
</dbReference>
<gene>
    <name evidence="5" type="ORF">RVR_8185</name>
</gene>
<protein>
    <submittedName>
        <fullName evidence="5">Putative inositol monophosphatase</fullName>
    </submittedName>
</protein>
<evidence type="ECO:0000256" key="3">
    <source>
        <dbReference type="ARBA" id="ARBA00022842"/>
    </source>
</evidence>
<evidence type="ECO:0000256" key="4">
    <source>
        <dbReference type="PIRSR" id="PIRSR600760-2"/>
    </source>
</evidence>
<dbReference type="GO" id="GO:0006020">
    <property type="term" value="P:inositol metabolic process"/>
    <property type="evidence" value="ECO:0007669"/>
    <property type="project" value="TreeGrafter"/>
</dbReference>
<dbReference type="KEGG" id="arev:RVR_8185"/>
<feature type="binding site" evidence="4">
    <location>
        <position position="107"/>
    </location>
    <ligand>
        <name>Mg(2+)</name>
        <dbReference type="ChEBI" id="CHEBI:18420"/>
        <label>1</label>
        <note>catalytic</note>
    </ligand>
</feature>
<evidence type="ECO:0000313" key="5">
    <source>
        <dbReference type="EMBL" id="BBB00969.1"/>
    </source>
</evidence>
<keyword evidence="2" id="KW-0378">Hydrolase</keyword>
<dbReference type="PRINTS" id="PR00377">
    <property type="entry name" value="IMPHPHTASES"/>
</dbReference>
<dbReference type="Gene3D" id="3.30.540.10">
    <property type="entry name" value="Fructose-1,6-Bisphosphatase, subunit A, domain 1"/>
    <property type="match status" value="1"/>
</dbReference>
<dbReference type="Gene3D" id="3.40.190.80">
    <property type="match status" value="1"/>
</dbReference>
<feature type="binding site" evidence="4">
    <location>
        <position position="228"/>
    </location>
    <ligand>
        <name>Mg(2+)</name>
        <dbReference type="ChEBI" id="CHEBI:18420"/>
        <label>1</label>
        <note>catalytic</note>
    </ligand>
</feature>
<organism evidence="5 6">
    <name type="scientific">Actinacidiphila reveromycinica</name>
    <dbReference type="NCBI Taxonomy" id="659352"/>
    <lineage>
        <taxon>Bacteria</taxon>
        <taxon>Bacillati</taxon>
        <taxon>Actinomycetota</taxon>
        <taxon>Actinomycetes</taxon>
        <taxon>Kitasatosporales</taxon>
        <taxon>Streptomycetaceae</taxon>
        <taxon>Actinacidiphila</taxon>
    </lineage>
</organism>
<dbReference type="Pfam" id="PF00459">
    <property type="entry name" value="Inositol_P"/>
    <property type="match status" value="1"/>
</dbReference>
<dbReference type="SUPFAM" id="SSF56655">
    <property type="entry name" value="Carbohydrate phosphatase"/>
    <property type="match status" value="1"/>
</dbReference>
<reference evidence="5 6" key="3">
    <citation type="journal article" date="2011" name="Nat. Chem. Biol.">
        <title>Reveromycin A biosynthesis uses RevG and RevJ for stereospecific spiroacetal formation.</title>
        <authorList>
            <person name="Takahashi S."/>
            <person name="Toyoda A."/>
            <person name="Sekiyama Y."/>
            <person name="Takagi H."/>
            <person name="Nogawa T."/>
            <person name="Uramoto M."/>
            <person name="Suzuki R."/>
            <person name="Koshino H."/>
            <person name="Kumano T."/>
            <person name="Panthee S."/>
            <person name="Dairi T."/>
            <person name="Ishikawa J."/>
            <person name="Ikeda H."/>
            <person name="Sakaki Y."/>
            <person name="Osada H."/>
        </authorList>
    </citation>
    <scope>NUCLEOTIDE SEQUENCE [LARGE SCALE GENOMIC DNA]</scope>
    <source>
        <strain evidence="5 6">SN-593</strain>
    </source>
</reference>
<reference evidence="5 6" key="1">
    <citation type="journal article" date="2010" name="J. Bacteriol.">
        <title>Biochemical characterization of a novel indole prenyltransferase from Streptomyces sp. SN-593.</title>
        <authorList>
            <person name="Takahashi S."/>
            <person name="Takagi H."/>
            <person name="Toyoda A."/>
            <person name="Uramoto M."/>
            <person name="Nogawa T."/>
            <person name="Ueki M."/>
            <person name="Sakaki Y."/>
            <person name="Osada H."/>
        </authorList>
    </citation>
    <scope>NUCLEOTIDE SEQUENCE [LARGE SCALE GENOMIC DNA]</scope>
    <source>
        <strain evidence="5 6">SN-593</strain>
    </source>
</reference>
<evidence type="ECO:0000256" key="2">
    <source>
        <dbReference type="ARBA" id="ARBA00022801"/>
    </source>
</evidence>
<sequence>MGNDAGVVGPAPDDAFMAVVEETVRDVVAAEVTPRWRRLAAGDIVEKHGPHDLVTTADRRAEEALTERLPALLPGSVVVGEEAVAADPSLLELLRGDAPVWVVDPVDGTSAFVRGDEGFSTLVSLVRGGEPVASWTYAPQLGLFATARRGQGAYLDGERLRTAADREPLRIWISNPVFRHDEERAALARLEQAGVETVPCTTSAGLAYLEVARGIADGVAFFWEAPWDHSAGLLLVSEAGGASLTPAGEPFRVPGGNRLPFTVARDAATARRVMSTLGVGFAADARGTERAEAAGREGGTR</sequence>
<dbReference type="PANTHER" id="PTHR20854">
    <property type="entry name" value="INOSITOL MONOPHOSPHATASE"/>
    <property type="match status" value="1"/>
</dbReference>
<keyword evidence="6" id="KW-1185">Reference proteome</keyword>
<dbReference type="Proteomes" id="UP000595703">
    <property type="component" value="Chromosome"/>
</dbReference>
<dbReference type="PANTHER" id="PTHR20854:SF4">
    <property type="entry name" value="INOSITOL-1-MONOPHOSPHATASE-RELATED"/>
    <property type="match status" value="1"/>
</dbReference>
<dbReference type="GO" id="GO:0007165">
    <property type="term" value="P:signal transduction"/>
    <property type="evidence" value="ECO:0007669"/>
    <property type="project" value="TreeGrafter"/>
</dbReference>
<dbReference type="GO" id="GO:0046872">
    <property type="term" value="F:metal ion binding"/>
    <property type="evidence" value="ECO:0007669"/>
    <property type="project" value="UniProtKB-KW"/>
</dbReference>
<comment type="cofactor">
    <cofactor evidence="4">
        <name>Mg(2+)</name>
        <dbReference type="ChEBI" id="CHEBI:18420"/>
    </cofactor>
</comment>
<feature type="binding site" evidence="4">
    <location>
        <position position="104"/>
    </location>
    <ligand>
        <name>Mg(2+)</name>
        <dbReference type="ChEBI" id="CHEBI:18420"/>
        <label>1</label>
        <note>catalytic</note>
    </ligand>
</feature>
<dbReference type="InterPro" id="IPR020583">
    <property type="entry name" value="Inositol_monoP_metal-BS"/>
</dbReference>
<dbReference type="InterPro" id="IPR000760">
    <property type="entry name" value="Inositol_monophosphatase-like"/>
</dbReference>
<keyword evidence="1 4" id="KW-0479">Metal-binding</keyword>
<reference evidence="5 6" key="2">
    <citation type="journal article" date="2011" name="J. Antibiot.">
        <title>Furaquinocins I and J: novel polyketide isoprenoid hybrid compounds from Streptomyces reveromyceticus SN-593.</title>
        <authorList>
            <person name="Panthee S."/>
            <person name="Takahashi S."/>
            <person name="Takagi H."/>
            <person name="Nogawa T."/>
            <person name="Oowada E."/>
            <person name="Uramoto M."/>
            <person name="Osada H."/>
        </authorList>
    </citation>
    <scope>NUCLEOTIDE SEQUENCE [LARGE SCALE GENOMIC DNA]</scope>
    <source>
        <strain evidence="5 6">SN-593</strain>
    </source>
</reference>
<dbReference type="EMBL" id="AP018365">
    <property type="protein sequence ID" value="BBB00969.1"/>
    <property type="molecule type" value="Genomic_DNA"/>
</dbReference>
<evidence type="ECO:0000313" key="6">
    <source>
        <dbReference type="Proteomes" id="UP000595703"/>
    </source>
</evidence>
<keyword evidence="3 4" id="KW-0460">Magnesium</keyword>
<dbReference type="PROSITE" id="PS00629">
    <property type="entry name" value="IMP_1"/>
    <property type="match status" value="1"/>
</dbReference>
<accession>A0A7U3UYL4</accession>
<dbReference type="AlphaFoldDB" id="A0A7U3UYL4"/>
<feature type="binding site" evidence="4">
    <location>
        <position position="81"/>
    </location>
    <ligand>
        <name>Mg(2+)</name>
        <dbReference type="ChEBI" id="CHEBI:18420"/>
        <label>1</label>
        <note>catalytic</note>
    </ligand>
</feature>